<feature type="transmembrane region" description="Helical" evidence="1">
    <location>
        <begin position="96"/>
        <end position="115"/>
    </location>
</feature>
<reference evidence="2" key="2">
    <citation type="submission" date="2013-08" db="EMBL/GenBank/DDBJ databases">
        <title>Draft genome sequence of Anaerofustis stercorihominis (DSM 17244).</title>
        <authorList>
            <person name="Sudarsanam P."/>
            <person name="Ley R."/>
            <person name="Guruge J."/>
            <person name="Turnbaugh P.J."/>
            <person name="Mahowald M."/>
            <person name="Liep D."/>
            <person name="Gordon J."/>
        </authorList>
    </citation>
    <scope>NUCLEOTIDE SEQUENCE</scope>
    <source>
        <strain evidence="2">DSM 17244</strain>
    </source>
</reference>
<protein>
    <submittedName>
        <fullName evidence="2">Uncharacterized protein</fullName>
    </submittedName>
</protein>
<sequence length="157" mass="17809">MLQFFNSFLLGIASWFFASYAGIAALLISSVRNFIVSKDKFTKNVMIVFLILSVTLGVAVNNRGFIGLIPIIATVQYTLCSYYVKGVKETRYSIWANLFMWIVYSFSILDFSTALSDSTTLIINTISIIKHRDSEVSMEEIKENITFDDFDYASDKI</sequence>
<evidence type="ECO:0000313" key="3">
    <source>
        <dbReference type="Proteomes" id="UP000005178"/>
    </source>
</evidence>
<keyword evidence="1" id="KW-1133">Transmembrane helix</keyword>
<keyword evidence="3" id="KW-1185">Reference proteome</keyword>
<gene>
    <name evidence="2" type="ORF">ANASTE_01010</name>
</gene>
<comment type="caution">
    <text evidence="2">The sequence shown here is derived from an EMBL/GenBank/DDBJ whole genome shotgun (WGS) entry which is preliminary data.</text>
</comment>
<dbReference type="InterPro" id="IPR019629">
    <property type="entry name" value="Uncharacterised_HI1736/YgjV"/>
</dbReference>
<reference evidence="2" key="1">
    <citation type="submission" date="2008-01" db="EMBL/GenBank/DDBJ databases">
        <authorList>
            <person name="Fulton L."/>
            <person name="Clifton S."/>
            <person name="Fulton B."/>
            <person name="Xu J."/>
            <person name="Minx P."/>
            <person name="Pepin K.H."/>
            <person name="Johnson M."/>
            <person name="Thiruvilangam P."/>
            <person name="Bhonagiri V."/>
            <person name="Nash W.E."/>
            <person name="Mardis E.R."/>
            <person name="Wilson R.K."/>
        </authorList>
    </citation>
    <scope>NUCLEOTIDE SEQUENCE [LARGE SCALE GENOMIC DNA]</scope>
    <source>
        <strain evidence="2">DSM 17244</strain>
    </source>
</reference>
<keyword evidence="1" id="KW-0812">Transmembrane</keyword>
<proteinExistence type="predicted"/>
<dbReference type="Pfam" id="PF10688">
    <property type="entry name" value="Imp-YgjV"/>
    <property type="match status" value="1"/>
</dbReference>
<feature type="transmembrane region" description="Helical" evidence="1">
    <location>
        <begin position="41"/>
        <end position="59"/>
    </location>
</feature>
<dbReference type="EMBL" id="ABIL02000005">
    <property type="protein sequence ID" value="EDS73290.1"/>
    <property type="molecule type" value="Genomic_DNA"/>
</dbReference>
<evidence type="ECO:0000313" key="2">
    <source>
        <dbReference type="EMBL" id="EDS73290.1"/>
    </source>
</evidence>
<dbReference type="Proteomes" id="UP000005178">
    <property type="component" value="Unassembled WGS sequence"/>
</dbReference>
<evidence type="ECO:0000256" key="1">
    <source>
        <dbReference type="SAM" id="Phobius"/>
    </source>
</evidence>
<keyword evidence="1" id="KW-0472">Membrane</keyword>
<organism evidence="2 3">
    <name type="scientific">Anaerofustis stercorihominis DSM 17244</name>
    <dbReference type="NCBI Taxonomy" id="445971"/>
    <lineage>
        <taxon>Bacteria</taxon>
        <taxon>Bacillati</taxon>
        <taxon>Bacillota</taxon>
        <taxon>Clostridia</taxon>
        <taxon>Eubacteriales</taxon>
        <taxon>Eubacteriaceae</taxon>
        <taxon>Anaerofustis</taxon>
    </lineage>
</organism>
<accession>B1C8F3</accession>
<dbReference type="AlphaFoldDB" id="B1C8F3"/>
<feature type="transmembrane region" description="Helical" evidence="1">
    <location>
        <begin position="6"/>
        <end position="29"/>
    </location>
</feature>
<dbReference type="HOGENOM" id="CLU_1674295_0_0_9"/>
<name>B1C8F3_9FIRM</name>
<feature type="transmembrane region" description="Helical" evidence="1">
    <location>
        <begin position="65"/>
        <end position="84"/>
    </location>
</feature>